<evidence type="ECO:0000256" key="4">
    <source>
        <dbReference type="ARBA" id="ARBA00022777"/>
    </source>
</evidence>
<evidence type="ECO:0000256" key="5">
    <source>
        <dbReference type="ARBA" id="ARBA00022840"/>
    </source>
</evidence>
<dbReference type="Gene3D" id="3.40.1190.20">
    <property type="match status" value="1"/>
</dbReference>
<keyword evidence="3" id="KW-0547">Nucleotide-binding</keyword>
<organism evidence="7 8">
    <name type="scientific">Planobispora rosea</name>
    <dbReference type="NCBI Taxonomy" id="35762"/>
    <lineage>
        <taxon>Bacteria</taxon>
        <taxon>Bacillati</taxon>
        <taxon>Actinomycetota</taxon>
        <taxon>Actinomycetes</taxon>
        <taxon>Streptosporangiales</taxon>
        <taxon>Streptosporangiaceae</taxon>
        <taxon>Planobispora</taxon>
    </lineage>
</organism>
<dbReference type="InterPro" id="IPR029056">
    <property type="entry name" value="Ribokinase-like"/>
</dbReference>
<evidence type="ECO:0000313" key="8">
    <source>
        <dbReference type="Proteomes" id="UP000655044"/>
    </source>
</evidence>
<dbReference type="InterPro" id="IPR050306">
    <property type="entry name" value="PfkB_Carbo_kinase"/>
</dbReference>
<name>A0A8J3S1P2_PLARO</name>
<feature type="domain" description="Carbohydrate kinase PfkB" evidence="6">
    <location>
        <begin position="1"/>
        <end position="316"/>
    </location>
</feature>
<dbReference type="AlphaFoldDB" id="A0A8J3S1P2"/>
<dbReference type="Proteomes" id="UP000655044">
    <property type="component" value="Unassembled WGS sequence"/>
</dbReference>
<dbReference type="GO" id="GO:0016301">
    <property type="term" value="F:kinase activity"/>
    <property type="evidence" value="ECO:0007669"/>
    <property type="project" value="UniProtKB-KW"/>
</dbReference>
<dbReference type="SUPFAM" id="SSF53613">
    <property type="entry name" value="Ribokinase-like"/>
    <property type="match status" value="1"/>
</dbReference>
<dbReference type="GO" id="GO:0005524">
    <property type="term" value="F:ATP binding"/>
    <property type="evidence" value="ECO:0007669"/>
    <property type="project" value="UniProtKB-KW"/>
</dbReference>
<dbReference type="Pfam" id="PF00294">
    <property type="entry name" value="PfkB"/>
    <property type="match status" value="1"/>
</dbReference>
<accession>A0A8J3S1P2</accession>
<dbReference type="InterPro" id="IPR002139">
    <property type="entry name" value="Ribo/fructo_kinase"/>
</dbReference>
<gene>
    <name evidence="7" type="ORF">Pro02_18470</name>
</gene>
<dbReference type="RefSeq" id="WP_189241881.1">
    <property type="nucleotide sequence ID" value="NZ_BMQP01000005.1"/>
</dbReference>
<keyword evidence="4 7" id="KW-0418">Kinase</keyword>
<dbReference type="EMBL" id="BOOI01000014">
    <property type="protein sequence ID" value="GIH83439.1"/>
    <property type="molecule type" value="Genomic_DNA"/>
</dbReference>
<keyword evidence="8" id="KW-1185">Reference proteome</keyword>
<dbReference type="PANTHER" id="PTHR43085">
    <property type="entry name" value="HEXOKINASE FAMILY MEMBER"/>
    <property type="match status" value="1"/>
</dbReference>
<protein>
    <submittedName>
        <fullName evidence="7">Sugar kinase</fullName>
    </submittedName>
</protein>
<keyword evidence="2" id="KW-0808">Transferase</keyword>
<evidence type="ECO:0000256" key="2">
    <source>
        <dbReference type="ARBA" id="ARBA00022679"/>
    </source>
</evidence>
<reference evidence="7" key="1">
    <citation type="submission" date="2021-01" db="EMBL/GenBank/DDBJ databases">
        <title>Whole genome shotgun sequence of Planobispora rosea NBRC 15558.</title>
        <authorList>
            <person name="Komaki H."/>
            <person name="Tamura T."/>
        </authorList>
    </citation>
    <scope>NUCLEOTIDE SEQUENCE</scope>
    <source>
        <strain evidence="7">NBRC 15558</strain>
    </source>
</reference>
<evidence type="ECO:0000259" key="6">
    <source>
        <dbReference type="Pfam" id="PF00294"/>
    </source>
</evidence>
<comment type="caution">
    <text evidence="7">The sequence shown here is derived from an EMBL/GenBank/DDBJ whole genome shotgun (WGS) entry which is preliminary data.</text>
</comment>
<proteinExistence type="inferred from homology"/>
<evidence type="ECO:0000256" key="3">
    <source>
        <dbReference type="ARBA" id="ARBA00022741"/>
    </source>
</evidence>
<evidence type="ECO:0000313" key="7">
    <source>
        <dbReference type="EMBL" id="GIH83439.1"/>
    </source>
</evidence>
<dbReference type="PANTHER" id="PTHR43085:SF1">
    <property type="entry name" value="PSEUDOURIDINE KINASE-RELATED"/>
    <property type="match status" value="1"/>
</dbReference>
<dbReference type="PRINTS" id="PR00990">
    <property type="entry name" value="RIBOKINASE"/>
</dbReference>
<dbReference type="CDD" id="cd01166">
    <property type="entry name" value="KdgK"/>
    <property type="match status" value="1"/>
</dbReference>
<evidence type="ECO:0000256" key="1">
    <source>
        <dbReference type="ARBA" id="ARBA00010688"/>
    </source>
</evidence>
<sequence>MTDLVTLGETMALFTARRVGALRHARDFDLGVGGAESNVAIGVTRLGLRACWIGRVGADEFGELVRSTLAGEHVDVSRAVVDPDAPTGLMVKGRRTAELVDVHYYRAASAGSRLRPADLDTGLIRSARVLHVTGITPALSATALEAVRAAVAEARAAGVPVSMDVNYRRALWAPDRAAAVLGEIVKSCDVLFVTEAEGRLLTGDGDPAVPAPGGVPAAPPAPGGPAGLAAALAALGPRHVLVKLGAHGAVELSEGEVRHGAPYRVTELDPVGAGDAFAAGWLAGWLAGADPERRLATACAAGAFAVTACGDWESLPRRADLESLVLGVTGDAVRR</sequence>
<comment type="similarity">
    <text evidence="1">Belongs to the carbohydrate kinase PfkB family.</text>
</comment>
<dbReference type="InterPro" id="IPR011611">
    <property type="entry name" value="PfkB_dom"/>
</dbReference>
<keyword evidence="5" id="KW-0067">ATP-binding</keyword>